<gene>
    <name evidence="9 10" type="primary">bioD</name>
    <name evidence="10" type="ORF">CMUC_0152</name>
</gene>
<dbReference type="EMBL" id="CP012542">
    <property type="protein sequence ID" value="QCD43971.1"/>
    <property type="molecule type" value="Genomic_DNA"/>
</dbReference>
<organism evidence="10 11">
    <name type="scientific">Campylobacter mucosalis CCUG 21559</name>
    <dbReference type="NCBI Taxonomy" id="1032067"/>
    <lineage>
        <taxon>Bacteria</taxon>
        <taxon>Pseudomonadati</taxon>
        <taxon>Campylobacterota</taxon>
        <taxon>Epsilonproteobacteria</taxon>
        <taxon>Campylobacterales</taxon>
        <taxon>Campylobacteraceae</taxon>
        <taxon>Campylobacter</taxon>
    </lineage>
</organism>
<comment type="caution">
    <text evidence="9">Lacks conserved residue(s) required for the propagation of feature annotation.</text>
</comment>
<dbReference type="SUPFAM" id="SSF52540">
    <property type="entry name" value="P-loop containing nucleoside triphosphate hydrolases"/>
    <property type="match status" value="1"/>
</dbReference>
<dbReference type="AlphaFoldDB" id="A0A6G5QE91"/>
<dbReference type="PANTHER" id="PTHR43210">
    <property type="entry name" value="DETHIOBIOTIN SYNTHETASE"/>
    <property type="match status" value="1"/>
</dbReference>
<feature type="binding site" evidence="9">
    <location>
        <position position="115"/>
    </location>
    <ligand>
        <name>Mg(2+)</name>
        <dbReference type="ChEBI" id="CHEBI:18420"/>
    </ligand>
</feature>
<dbReference type="NCBIfam" id="TIGR00347">
    <property type="entry name" value="bioD"/>
    <property type="match status" value="1"/>
</dbReference>
<comment type="function">
    <text evidence="9">Catalyzes a mechanistically unusual reaction, the ATP-dependent insertion of CO2 between the N7 and N8 nitrogen atoms of 7,8-diaminopelargonic acid (DAPA, also called 7,8-diammoniononanoate) to form a ureido ring.</text>
</comment>
<feature type="binding site" evidence="9">
    <location>
        <position position="15"/>
    </location>
    <ligand>
        <name>Mg(2+)</name>
        <dbReference type="ChEBI" id="CHEBI:18420"/>
    </ligand>
</feature>
<dbReference type="Pfam" id="PF13500">
    <property type="entry name" value="AAA_26"/>
    <property type="match status" value="1"/>
</dbReference>
<evidence type="ECO:0000256" key="8">
    <source>
        <dbReference type="ARBA" id="ARBA00047386"/>
    </source>
</evidence>
<comment type="similarity">
    <text evidence="9">Belongs to the dethiobiotin synthetase family.</text>
</comment>
<dbReference type="RefSeq" id="WP_171993274.1">
    <property type="nucleotide sequence ID" value="NZ_CP012542.1"/>
</dbReference>
<dbReference type="GO" id="GO:0004141">
    <property type="term" value="F:dethiobiotin synthase activity"/>
    <property type="evidence" value="ECO:0007669"/>
    <property type="project" value="UniProtKB-UniRule"/>
</dbReference>
<dbReference type="PIRSF" id="PIRSF006755">
    <property type="entry name" value="DTB_synth"/>
    <property type="match status" value="1"/>
</dbReference>
<dbReference type="GO" id="GO:0000287">
    <property type="term" value="F:magnesium ion binding"/>
    <property type="evidence" value="ECO:0007669"/>
    <property type="project" value="UniProtKB-UniRule"/>
</dbReference>
<accession>A0A6G5QE91</accession>
<dbReference type="GO" id="GO:0005524">
    <property type="term" value="F:ATP binding"/>
    <property type="evidence" value="ECO:0007669"/>
    <property type="project" value="UniProtKB-UniRule"/>
</dbReference>
<evidence type="ECO:0000256" key="7">
    <source>
        <dbReference type="ARBA" id="ARBA00022842"/>
    </source>
</evidence>
<dbReference type="Gene3D" id="3.40.50.300">
    <property type="entry name" value="P-loop containing nucleotide triphosphate hydrolases"/>
    <property type="match status" value="1"/>
</dbReference>
<dbReference type="GO" id="GO:0005829">
    <property type="term" value="C:cytosol"/>
    <property type="evidence" value="ECO:0007669"/>
    <property type="project" value="TreeGrafter"/>
</dbReference>
<feature type="binding site" evidence="9">
    <location>
        <position position="54"/>
    </location>
    <ligand>
        <name>Mg(2+)</name>
        <dbReference type="ChEBI" id="CHEBI:18420"/>
    </ligand>
</feature>
<evidence type="ECO:0000256" key="6">
    <source>
        <dbReference type="ARBA" id="ARBA00022840"/>
    </source>
</evidence>
<evidence type="ECO:0000256" key="2">
    <source>
        <dbReference type="ARBA" id="ARBA00022598"/>
    </source>
</evidence>
<evidence type="ECO:0000256" key="4">
    <source>
        <dbReference type="ARBA" id="ARBA00022741"/>
    </source>
</evidence>
<feature type="binding site" evidence="9">
    <location>
        <begin position="115"/>
        <end position="118"/>
    </location>
    <ligand>
        <name>ATP</name>
        <dbReference type="ChEBI" id="CHEBI:30616"/>
    </ligand>
</feature>
<comment type="catalytic activity">
    <reaction evidence="8">
        <text>(7R,8S)-8-amino-7-(carboxyamino)nonanoate + ATP = (4R,5S)-dethiobiotin + ADP + phosphate + H(+)</text>
        <dbReference type="Rhea" id="RHEA:63684"/>
        <dbReference type="ChEBI" id="CHEBI:15378"/>
        <dbReference type="ChEBI" id="CHEBI:30616"/>
        <dbReference type="ChEBI" id="CHEBI:43474"/>
        <dbReference type="ChEBI" id="CHEBI:149470"/>
        <dbReference type="ChEBI" id="CHEBI:149473"/>
        <dbReference type="ChEBI" id="CHEBI:456216"/>
    </reaction>
</comment>
<name>A0A6G5QE91_9BACT</name>
<keyword evidence="4 9" id="KW-0547">Nucleotide-binding</keyword>
<dbReference type="Proteomes" id="UP000503264">
    <property type="component" value="Chromosome"/>
</dbReference>
<comment type="subcellular location">
    <subcellularLocation>
        <location evidence="9">Cytoplasm</location>
    </subcellularLocation>
</comment>
<keyword evidence="5 9" id="KW-0093">Biotin biosynthesis</keyword>
<evidence type="ECO:0000256" key="3">
    <source>
        <dbReference type="ARBA" id="ARBA00022723"/>
    </source>
</evidence>
<dbReference type="HAMAP" id="MF_00336">
    <property type="entry name" value="BioD"/>
    <property type="match status" value="1"/>
</dbReference>
<comment type="subunit">
    <text evidence="9">Homodimer.</text>
</comment>
<feature type="active site" evidence="9">
    <location>
        <position position="36"/>
    </location>
</feature>
<dbReference type="EC" id="6.3.3.3" evidence="9"/>
<dbReference type="InterPro" id="IPR027417">
    <property type="entry name" value="P-loop_NTPase"/>
</dbReference>
<evidence type="ECO:0000313" key="11">
    <source>
        <dbReference type="Proteomes" id="UP000503264"/>
    </source>
</evidence>
<protein>
    <recommendedName>
        <fullName evidence="9">ATP-dependent dethiobiotin synthetase BioD</fullName>
        <ecNumber evidence="9">6.3.3.3</ecNumber>
    </recommendedName>
    <alternativeName>
        <fullName evidence="9">DTB synthetase</fullName>
        <shortName evidence="9">DTBS</shortName>
    </alternativeName>
    <alternativeName>
        <fullName evidence="9">Dethiobiotin synthase</fullName>
    </alternativeName>
</protein>
<keyword evidence="6 9" id="KW-0067">ATP-binding</keyword>
<reference evidence="10 11" key="1">
    <citation type="submission" date="2016-07" db="EMBL/GenBank/DDBJ databases">
        <title>Comparative genomics of the Campylobacter concisus group.</title>
        <authorList>
            <person name="Miller W.G."/>
            <person name="Yee E."/>
            <person name="Chapman M.H."/>
            <person name="Huynh S."/>
            <person name="Bono J.L."/>
            <person name="On S.L.W."/>
            <person name="StLeger J."/>
            <person name="Foster G."/>
            <person name="Parker C.T."/>
        </authorList>
    </citation>
    <scope>NUCLEOTIDE SEQUENCE [LARGE SCALE GENOMIC DNA]</scope>
    <source>
        <strain evidence="10 11">CCUG 21559</strain>
    </source>
</reference>
<keyword evidence="3 9" id="KW-0479">Metal-binding</keyword>
<proteinExistence type="inferred from homology"/>
<dbReference type="GO" id="GO:0009102">
    <property type="term" value="P:biotin biosynthetic process"/>
    <property type="evidence" value="ECO:0007669"/>
    <property type="project" value="UniProtKB-UniRule"/>
</dbReference>
<comment type="cofactor">
    <cofactor evidence="9">
        <name>Mg(2+)</name>
        <dbReference type="ChEBI" id="CHEBI:18420"/>
    </cofactor>
</comment>
<feature type="binding site" evidence="9">
    <location>
        <position position="40"/>
    </location>
    <ligand>
        <name>substrate</name>
    </ligand>
</feature>
<evidence type="ECO:0000256" key="9">
    <source>
        <dbReference type="HAMAP-Rule" id="MF_00336"/>
    </source>
</evidence>
<keyword evidence="7 9" id="KW-0460">Magnesium</keyword>
<dbReference type="CDD" id="cd03109">
    <property type="entry name" value="DTBS"/>
    <property type="match status" value="1"/>
</dbReference>
<feature type="binding site" evidence="9">
    <location>
        <position position="54"/>
    </location>
    <ligand>
        <name>ATP</name>
        <dbReference type="ChEBI" id="CHEBI:30616"/>
    </ligand>
</feature>
<keyword evidence="11" id="KW-1185">Reference proteome</keyword>
<comment type="pathway">
    <text evidence="9">Cofactor biosynthesis; biotin biosynthesis; biotin from 7,8-diaminononanoate: step 1/2.</text>
</comment>
<dbReference type="PANTHER" id="PTHR43210:SF2">
    <property type="entry name" value="ATP-DEPENDENT DETHIOBIOTIN SYNTHETASE BIOD 2"/>
    <property type="match status" value="1"/>
</dbReference>
<keyword evidence="1 9" id="KW-0963">Cytoplasm</keyword>
<comment type="catalytic activity">
    <reaction evidence="9">
        <text>(7R,8S)-7,8-diammoniononanoate + CO2 + ATP = (4R,5S)-dethiobiotin + ADP + phosphate + 3 H(+)</text>
        <dbReference type="Rhea" id="RHEA:15805"/>
        <dbReference type="ChEBI" id="CHEBI:15378"/>
        <dbReference type="ChEBI" id="CHEBI:16526"/>
        <dbReference type="ChEBI" id="CHEBI:30616"/>
        <dbReference type="ChEBI" id="CHEBI:43474"/>
        <dbReference type="ChEBI" id="CHEBI:149469"/>
        <dbReference type="ChEBI" id="CHEBI:149473"/>
        <dbReference type="ChEBI" id="CHEBI:456216"/>
        <dbReference type="EC" id="6.3.3.3"/>
    </reaction>
</comment>
<feature type="binding site" evidence="9">
    <location>
        <begin position="11"/>
        <end position="16"/>
    </location>
    <ligand>
        <name>ATP</name>
        <dbReference type="ChEBI" id="CHEBI:30616"/>
    </ligand>
</feature>
<dbReference type="InterPro" id="IPR004472">
    <property type="entry name" value="DTB_synth_BioD"/>
</dbReference>
<feature type="binding site" evidence="9">
    <location>
        <begin position="174"/>
        <end position="175"/>
    </location>
    <ligand>
        <name>ATP</name>
        <dbReference type="ChEBI" id="CHEBI:30616"/>
    </ligand>
</feature>
<evidence type="ECO:0000256" key="1">
    <source>
        <dbReference type="ARBA" id="ARBA00022490"/>
    </source>
</evidence>
<evidence type="ECO:0000313" key="10">
    <source>
        <dbReference type="EMBL" id="QCD43971.1"/>
    </source>
</evidence>
<keyword evidence="2 9" id="KW-0436">Ligase</keyword>
<sequence length="213" mass="23179">MKIFITATGTDVGKTYVSALIAKNLAQKGVNVGYFKPLASGNSHTQNGKLIADDAKFVRDFAGLKSDIFTMFGYAFKEPYSPHLAAKIENFAPNKDEIVKKITELEKHYEILIIEGSGGVVCPFGEFMQIDLIKELNCDVLLVSSSNLGAINSAVLSTSYLKNEGIKTKGIILNNFNENLLIHSDNAVMIERLCGVKILAKVANGDTTIKNIC</sequence>
<dbReference type="UniPathway" id="UPA00078">
    <property type="reaction ID" value="UER00161"/>
</dbReference>
<evidence type="ECO:0000256" key="5">
    <source>
        <dbReference type="ARBA" id="ARBA00022756"/>
    </source>
</evidence>